<evidence type="ECO:0000313" key="4">
    <source>
        <dbReference type="Proteomes" id="UP000550501"/>
    </source>
</evidence>
<dbReference type="RefSeq" id="WP_183467665.1">
    <property type="nucleotide sequence ID" value="NZ_JACHVU010000003.1"/>
</dbReference>
<dbReference type="Proteomes" id="UP000550501">
    <property type="component" value="Unassembled WGS sequence"/>
</dbReference>
<dbReference type="EMBL" id="JACHVU010000003">
    <property type="protein sequence ID" value="MBB2990434.1"/>
    <property type="molecule type" value="Genomic_DNA"/>
</dbReference>
<keyword evidence="2" id="KW-0812">Transmembrane</keyword>
<name>A0A839Q6C4_MYCIR</name>
<keyword evidence="2" id="KW-0472">Membrane</keyword>
<evidence type="ECO:0000256" key="2">
    <source>
        <dbReference type="SAM" id="Phobius"/>
    </source>
</evidence>
<reference evidence="3 4" key="1">
    <citation type="submission" date="2020-08" db="EMBL/GenBank/DDBJ databases">
        <title>The Agave Microbiome: Exploring the role of microbial communities in plant adaptations to desert environments.</title>
        <authorList>
            <person name="Partida-Martinez L.P."/>
        </authorList>
    </citation>
    <scope>NUCLEOTIDE SEQUENCE [LARGE SCALE GENOMIC DNA]</scope>
    <source>
        <strain evidence="3 4">AT2.18</strain>
    </source>
</reference>
<protein>
    <submittedName>
        <fullName evidence="3">MFS family permease</fullName>
    </submittedName>
</protein>
<proteinExistence type="predicted"/>
<feature type="transmembrane region" description="Helical" evidence="2">
    <location>
        <begin position="33"/>
        <end position="54"/>
    </location>
</feature>
<organism evidence="3 4">
    <name type="scientific">Mycolicibacterium iranicum</name>
    <name type="common">Mycobacterium iranicum</name>
    <dbReference type="NCBI Taxonomy" id="912594"/>
    <lineage>
        <taxon>Bacteria</taxon>
        <taxon>Bacillati</taxon>
        <taxon>Actinomycetota</taxon>
        <taxon>Actinomycetes</taxon>
        <taxon>Mycobacteriales</taxon>
        <taxon>Mycobacteriaceae</taxon>
        <taxon>Mycolicibacterium</taxon>
    </lineage>
</organism>
<gene>
    <name evidence="3" type="ORF">FHR72_001902</name>
</gene>
<evidence type="ECO:0000313" key="3">
    <source>
        <dbReference type="EMBL" id="MBB2990434.1"/>
    </source>
</evidence>
<keyword evidence="4" id="KW-1185">Reference proteome</keyword>
<feature type="transmembrane region" description="Helical" evidence="2">
    <location>
        <begin position="75"/>
        <end position="98"/>
    </location>
</feature>
<dbReference type="NCBIfam" id="NF037996">
    <property type="entry name" value="B-4DMT"/>
    <property type="match status" value="1"/>
</dbReference>
<evidence type="ECO:0000256" key="1">
    <source>
        <dbReference type="SAM" id="MobiDB-lite"/>
    </source>
</evidence>
<dbReference type="InterPro" id="IPR047958">
    <property type="entry name" value="B-4DMT-like"/>
</dbReference>
<dbReference type="AlphaFoldDB" id="A0A839Q6C4"/>
<sequence length="205" mass="22623">MSKWLVRGLVFAALMVIVRLLQGAMINAWETKAALISAVLVAIYAVIALIWGYADGRADARHNPDPDRRDDLAMTWLLAGLFAGVVSGAVAWLIGLFYKNLYVEGLINELTTFAAFTALLVFLLAILGVALGHWLVDRKTPEQARRREDDDRADTDVFAAVRDDRDTVDYDYANHGGEAGQQTSPVAVADDEQTRPYGDEGRNQR</sequence>
<feature type="region of interest" description="Disordered" evidence="1">
    <location>
        <begin position="169"/>
        <end position="205"/>
    </location>
</feature>
<feature type="compositionally biased region" description="Basic and acidic residues" evidence="1">
    <location>
        <begin position="192"/>
        <end position="205"/>
    </location>
</feature>
<accession>A0A839Q6C4</accession>
<feature type="transmembrane region" description="Helical" evidence="2">
    <location>
        <begin position="110"/>
        <end position="136"/>
    </location>
</feature>
<comment type="caution">
    <text evidence="3">The sequence shown here is derived from an EMBL/GenBank/DDBJ whole genome shotgun (WGS) entry which is preliminary data.</text>
</comment>
<keyword evidence="2" id="KW-1133">Transmembrane helix</keyword>